<evidence type="ECO:0000313" key="9">
    <source>
        <dbReference type="Proteomes" id="UP000316426"/>
    </source>
</evidence>
<sequence>MASPREKTPPSAETLAEEALVAKAVTGDAPALESLLVARHEHLLRYIERSLPANLQAKVSAEDLLQQTYLQVFKSITIFEPKGPGAFFAWLKTIATRKLIDATRSIKHEKRVGQAPAAGSESQSSYDNFMNKVAQTGAGAGTIAMTDELRGAFHVALANLPENYRAVVQLRYLDDLSLEEVAQRLGVTTGAARGLCHRARQAVRDEIQRMSRFI</sequence>
<evidence type="ECO:0000259" key="7">
    <source>
        <dbReference type="Pfam" id="PF08281"/>
    </source>
</evidence>
<evidence type="ECO:0000256" key="5">
    <source>
        <dbReference type="ARBA" id="ARBA00023163"/>
    </source>
</evidence>
<dbReference type="InterPro" id="IPR007627">
    <property type="entry name" value="RNA_pol_sigma70_r2"/>
</dbReference>
<dbReference type="Proteomes" id="UP000316426">
    <property type="component" value="Chromosome"/>
</dbReference>
<feature type="domain" description="RNA polymerase sigma factor 70 region 4 type 2" evidence="7">
    <location>
        <begin position="152"/>
        <end position="202"/>
    </location>
</feature>
<keyword evidence="5" id="KW-0804">Transcription</keyword>
<dbReference type="GO" id="GO:0006352">
    <property type="term" value="P:DNA-templated transcription initiation"/>
    <property type="evidence" value="ECO:0007669"/>
    <property type="project" value="InterPro"/>
</dbReference>
<dbReference type="PANTHER" id="PTHR43133:SF8">
    <property type="entry name" value="RNA POLYMERASE SIGMA FACTOR HI_1459-RELATED"/>
    <property type="match status" value="1"/>
</dbReference>
<reference evidence="8 9" key="1">
    <citation type="submission" date="2019-02" db="EMBL/GenBank/DDBJ databases">
        <title>Deep-cultivation of Planctomycetes and their phenomic and genomic characterization uncovers novel biology.</title>
        <authorList>
            <person name="Wiegand S."/>
            <person name="Jogler M."/>
            <person name="Boedeker C."/>
            <person name="Pinto D."/>
            <person name="Vollmers J."/>
            <person name="Rivas-Marin E."/>
            <person name="Kohn T."/>
            <person name="Peeters S.H."/>
            <person name="Heuer A."/>
            <person name="Rast P."/>
            <person name="Oberbeckmann S."/>
            <person name="Bunk B."/>
            <person name="Jeske O."/>
            <person name="Meyerdierks A."/>
            <person name="Storesund J.E."/>
            <person name="Kallscheuer N."/>
            <person name="Luecker S."/>
            <person name="Lage O.M."/>
            <person name="Pohl T."/>
            <person name="Merkel B.J."/>
            <person name="Hornburger P."/>
            <person name="Mueller R.-W."/>
            <person name="Bruemmer F."/>
            <person name="Labrenz M."/>
            <person name="Spormann A.M."/>
            <person name="Op den Camp H."/>
            <person name="Overmann J."/>
            <person name="Amann R."/>
            <person name="Jetten M.S.M."/>
            <person name="Mascher T."/>
            <person name="Medema M.H."/>
            <person name="Devos D.P."/>
            <person name="Kaster A.-K."/>
            <person name="Ovreas L."/>
            <person name="Rohde M."/>
            <person name="Galperin M.Y."/>
            <person name="Jogler C."/>
        </authorList>
    </citation>
    <scope>NUCLEOTIDE SEQUENCE [LARGE SCALE GENOMIC DNA]</scope>
    <source>
        <strain evidence="8 9">Spa11</strain>
    </source>
</reference>
<protein>
    <submittedName>
        <fullName evidence="8">ECF RNA polymerase sigma-E factor</fullName>
    </submittedName>
</protein>
<comment type="similarity">
    <text evidence="1">Belongs to the sigma-70 factor family. ECF subfamily.</text>
</comment>
<evidence type="ECO:0000256" key="4">
    <source>
        <dbReference type="ARBA" id="ARBA00023125"/>
    </source>
</evidence>
<dbReference type="InterPro" id="IPR013325">
    <property type="entry name" value="RNA_pol_sigma_r2"/>
</dbReference>
<dbReference type="InterPro" id="IPR036388">
    <property type="entry name" value="WH-like_DNA-bd_sf"/>
</dbReference>
<evidence type="ECO:0000256" key="2">
    <source>
        <dbReference type="ARBA" id="ARBA00023015"/>
    </source>
</evidence>
<dbReference type="GO" id="GO:0003677">
    <property type="term" value="F:DNA binding"/>
    <property type="evidence" value="ECO:0007669"/>
    <property type="project" value="UniProtKB-KW"/>
</dbReference>
<organism evidence="8 9">
    <name type="scientific">Botrimarina mediterranea</name>
    <dbReference type="NCBI Taxonomy" id="2528022"/>
    <lineage>
        <taxon>Bacteria</taxon>
        <taxon>Pseudomonadati</taxon>
        <taxon>Planctomycetota</taxon>
        <taxon>Planctomycetia</taxon>
        <taxon>Pirellulales</taxon>
        <taxon>Lacipirellulaceae</taxon>
        <taxon>Botrimarina</taxon>
    </lineage>
</organism>
<dbReference type="RefSeq" id="WP_145109221.1">
    <property type="nucleotide sequence ID" value="NZ_CP036349.1"/>
</dbReference>
<dbReference type="InterPro" id="IPR013249">
    <property type="entry name" value="RNA_pol_sigma70_r4_t2"/>
</dbReference>
<proteinExistence type="inferred from homology"/>
<dbReference type="InterPro" id="IPR039425">
    <property type="entry name" value="RNA_pol_sigma-70-like"/>
</dbReference>
<dbReference type="EMBL" id="CP036349">
    <property type="protein sequence ID" value="QDV72993.1"/>
    <property type="molecule type" value="Genomic_DNA"/>
</dbReference>
<keyword evidence="4" id="KW-0238">DNA-binding</keyword>
<evidence type="ECO:0000313" key="8">
    <source>
        <dbReference type="EMBL" id="QDV72993.1"/>
    </source>
</evidence>
<dbReference type="AlphaFoldDB" id="A0A518K5B6"/>
<evidence type="ECO:0000259" key="6">
    <source>
        <dbReference type="Pfam" id="PF04542"/>
    </source>
</evidence>
<dbReference type="Pfam" id="PF04542">
    <property type="entry name" value="Sigma70_r2"/>
    <property type="match status" value="1"/>
</dbReference>
<keyword evidence="2" id="KW-0805">Transcription regulation</keyword>
<keyword evidence="3" id="KW-0731">Sigma factor</keyword>
<gene>
    <name evidence="8" type="primary">rpoE_3</name>
    <name evidence="8" type="ORF">Spa11_11800</name>
</gene>
<dbReference type="KEGG" id="bmei:Spa11_11800"/>
<name>A0A518K5B6_9BACT</name>
<evidence type="ECO:0000256" key="1">
    <source>
        <dbReference type="ARBA" id="ARBA00010641"/>
    </source>
</evidence>
<dbReference type="GO" id="GO:0016987">
    <property type="term" value="F:sigma factor activity"/>
    <property type="evidence" value="ECO:0007669"/>
    <property type="project" value="UniProtKB-KW"/>
</dbReference>
<dbReference type="PANTHER" id="PTHR43133">
    <property type="entry name" value="RNA POLYMERASE ECF-TYPE SIGMA FACTO"/>
    <property type="match status" value="1"/>
</dbReference>
<accession>A0A518K5B6</accession>
<dbReference type="CDD" id="cd06171">
    <property type="entry name" value="Sigma70_r4"/>
    <property type="match status" value="1"/>
</dbReference>
<dbReference type="InterPro" id="IPR014284">
    <property type="entry name" value="RNA_pol_sigma-70_dom"/>
</dbReference>
<dbReference type="Gene3D" id="1.10.1740.10">
    <property type="match status" value="1"/>
</dbReference>
<dbReference type="SUPFAM" id="SSF88946">
    <property type="entry name" value="Sigma2 domain of RNA polymerase sigma factors"/>
    <property type="match status" value="1"/>
</dbReference>
<dbReference type="Pfam" id="PF08281">
    <property type="entry name" value="Sigma70_r4_2"/>
    <property type="match status" value="1"/>
</dbReference>
<dbReference type="Gene3D" id="1.10.10.10">
    <property type="entry name" value="Winged helix-like DNA-binding domain superfamily/Winged helix DNA-binding domain"/>
    <property type="match status" value="1"/>
</dbReference>
<evidence type="ECO:0000256" key="3">
    <source>
        <dbReference type="ARBA" id="ARBA00023082"/>
    </source>
</evidence>
<dbReference type="NCBIfam" id="TIGR02937">
    <property type="entry name" value="sigma70-ECF"/>
    <property type="match status" value="1"/>
</dbReference>
<keyword evidence="9" id="KW-1185">Reference proteome</keyword>
<dbReference type="InterPro" id="IPR013324">
    <property type="entry name" value="RNA_pol_sigma_r3/r4-like"/>
</dbReference>
<dbReference type="SUPFAM" id="SSF88659">
    <property type="entry name" value="Sigma3 and sigma4 domains of RNA polymerase sigma factors"/>
    <property type="match status" value="1"/>
</dbReference>
<feature type="domain" description="RNA polymerase sigma-70 region 2" evidence="6">
    <location>
        <begin position="36"/>
        <end position="105"/>
    </location>
</feature>